<sequence>MASQTFRPPVSHQIGWYAMGLLLILWFAANIWLQNGVGIWSALPFLGGLYLLFAASREHVRLSAEQLDYFNGFSTSTVRKCDVEGYRRLNRFSWRRRSRVSLVIELKPVGAAPVHLPLWILEHPDVAPWFAGLKDIDAEAEAECHVVEAATPAFGADPNARVARAQFLKRLIGGVTVLGFAALAVAFLANGASWAAVPLMALPFIAVLLDIAYPGQLRFLDDQSEVDARPSMFQLVMFPALFLSFLVLERLQLVTYHPLFLPALAAAVIAVFYVRLRSPGMDWSAMLFGFGVCVFFYTGSALAYADEMFDTAPTRIVSTVVVDHHVNHGRSTSYTVSVAPWRAGGGATDFSVTSAEYLAWGLGATVCVREGKGALGWAWVKLKSCRSGGVHDS</sequence>
<feature type="transmembrane region" description="Helical" evidence="1">
    <location>
        <begin position="259"/>
        <end position="276"/>
    </location>
</feature>
<dbReference type="RefSeq" id="WP_167083118.1">
    <property type="nucleotide sequence ID" value="NZ_BAAADC010000001.1"/>
</dbReference>
<feature type="transmembrane region" description="Helical" evidence="1">
    <location>
        <begin position="171"/>
        <end position="189"/>
    </location>
</feature>
<keyword evidence="3" id="KW-1185">Reference proteome</keyword>
<feature type="transmembrane region" description="Helical" evidence="1">
    <location>
        <begin position="14"/>
        <end position="33"/>
    </location>
</feature>
<name>A0A846MZA7_9PROT</name>
<feature type="transmembrane region" description="Helical" evidence="1">
    <location>
        <begin position="39"/>
        <end position="56"/>
    </location>
</feature>
<keyword evidence="1" id="KW-1133">Transmembrane helix</keyword>
<protein>
    <recommendedName>
        <fullName evidence="4">PH domain-containing protein</fullName>
    </recommendedName>
</protein>
<feature type="transmembrane region" description="Helical" evidence="1">
    <location>
        <begin position="233"/>
        <end position="253"/>
    </location>
</feature>
<evidence type="ECO:0000313" key="2">
    <source>
        <dbReference type="EMBL" id="NIK88994.1"/>
    </source>
</evidence>
<evidence type="ECO:0000256" key="1">
    <source>
        <dbReference type="SAM" id="Phobius"/>
    </source>
</evidence>
<evidence type="ECO:0000313" key="3">
    <source>
        <dbReference type="Proteomes" id="UP000570514"/>
    </source>
</evidence>
<keyword evidence="1" id="KW-0472">Membrane</keyword>
<dbReference type="Proteomes" id="UP000570514">
    <property type="component" value="Unassembled WGS sequence"/>
</dbReference>
<dbReference type="EMBL" id="JAASRM010000001">
    <property type="protein sequence ID" value="NIK88994.1"/>
    <property type="molecule type" value="Genomic_DNA"/>
</dbReference>
<evidence type="ECO:0008006" key="4">
    <source>
        <dbReference type="Google" id="ProtNLM"/>
    </source>
</evidence>
<organism evidence="2 3">
    <name type="scientific">Rhizomicrobium palustre</name>
    <dbReference type="NCBI Taxonomy" id="189966"/>
    <lineage>
        <taxon>Bacteria</taxon>
        <taxon>Pseudomonadati</taxon>
        <taxon>Pseudomonadota</taxon>
        <taxon>Alphaproteobacteria</taxon>
        <taxon>Micropepsales</taxon>
        <taxon>Micropepsaceae</taxon>
        <taxon>Rhizomicrobium</taxon>
    </lineage>
</organism>
<accession>A0A846MZA7</accession>
<feature type="transmembrane region" description="Helical" evidence="1">
    <location>
        <begin position="283"/>
        <end position="305"/>
    </location>
</feature>
<gene>
    <name evidence="2" type="ORF">FHS83_002312</name>
</gene>
<dbReference type="AlphaFoldDB" id="A0A846MZA7"/>
<reference evidence="2 3" key="1">
    <citation type="submission" date="2020-03" db="EMBL/GenBank/DDBJ databases">
        <title>Genomic Encyclopedia of Type Strains, Phase IV (KMG-IV): sequencing the most valuable type-strain genomes for metagenomic binning, comparative biology and taxonomic classification.</title>
        <authorList>
            <person name="Goeker M."/>
        </authorList>
    </citation>
    <scope>NUCLEOTIDE SEQUENCE [LARGE SCALE GENOMIC DNA]</scope>
    <source>
        <strain evidence="2 3">DSM 19867</strain>
    </source>
</reference>
<keyword evidence="1" id="KW-0812">Transmembrane</keyword>
<proteinExistence type="predicted"/>
<comment type="caution">
    <text evidence="2">The sequence shown here is derived from an EMBL/GenBank/DDBJ whole genome shotgun (WGS) entry which is preliminary data.</text>
</comment>